<comment type="caution">
    <text evidence="1">The sequence shown here is derived from an EMBL/GenBank/DDBJ whole genome shotgun (WGS) entry which is preliminary data.</text>
</comment>
<dbReference type="EMBL" id="AEMG01000028">
    <property type="protein sequence ID" value="EFW90397.1"/>
    <property type="molecule type" value="Genomic_DNA"/>
</dbReference>
<dbReference type="Proteomes" id="UP000003751">
    <property type="component" value="Unassembled WGS sequence"/>
</dbReference>
<evidence type="ECO:0008006" key="3">
    <source>
        <dbReference type="Google" id="ProtNLM"/>
    </source>
</evidence>
<evidence type="ECO:0000313" key="2">
    <source>
        <dbReference type="Proteomes" id="UP000003751"/>
    </source>
</evidence>
<dbReference type="eggNOG" id="arCOG04525">
    <property type="taxonomic scope" value="Archaea"/>
</dbReference>
<proteinExistence type="predicted"/>
<dbReference type="InterPro" id="IPR017850">
    <property type="entry name" value="Alkaline_phosphatase_core_sf"/>
</dbReference>
<reference evidence="1 2" key="1">
    <citation type="journal article" date="2014" name="ISME J.">
        <title>Trehalose/2-sulfotrehalose biosynthesis and glycine-betaine uptake are widely spread mechanisms for osmoadaptation in the Halobacteriales.</title>
        <authorList>
            <person name="Youssef N.H."/>
            <person name="Savage-Ashlock K.N."/>
            <person name="McCully A.L."/>
            <person name="Luedtke B."/>
            <person name="Shaw E.I."/>
            <person name="Hoff W.D."/>
            <person name="Elshahed M.S."/>
        </authorList>
    </citation>
    <scope>NUCLEOTIDE SEQUENCE [LARGE SCALE GENOMIC DNA]</scope>
    <source>
        <strain evidence="1 2">DX253</strain>
    </source>
</reference>
<evidence type="ECO:0000313" key="1">
    <source>
        <dbReference type="EMBL" id="EFW90397.1"/>
    </source>
</evidence>
<protein>
    <recommendedName>
        <fullName evidence="3">Sulfatase</fullName>
    </recommendedName>
</protein>
<accession>E7QYY1</accession>
<dbReference type="Gene3D" id="3.40.720.10">
    <property type="entry name" value="Alkaline Phosphatase, subunit A"/>
    <property type="match status" value="1"/>
</dbReference>
<gene>
    <name evidence="1" type="ORF">ZOD2009_20108</name>
</gene>
<sequence>MAQSISDYTFLESFETITSVGSTSEEWMEKNFTETYGREMSETVHVTSNLYSESKLDPNAFAELDEVWRYGWDEELRTIPARAVTDRAIHHGRNSDFDRLIVHYMQPHYPFIPNPDIGSGMRADESEPSVWKQLRDGAVTKGTVWDAYKANLHYVLDDLELLLTNLDAERVIVSADHGNSFGKFGIYGHPGGVPLQCLRTVPWVVTEASDSGEYEPEGKEEAIEQSMNERLSALGYAER</sequence>
<dbReference type="AlphaFoldDB" id="E7QYY1"/>
<dbReference type="SUPFAM" id="SSF53649">
    <property type="entry name" value="Alkaline phosphatase-like"/>
    <property type="match status" value="1"/>
</dbReference>
<organism evidence="1 2">
    <name type="scientific">Haladaptatus paucihalophilus DX253</name>
    <dbReference type="NCBI Taxonomy" id="797209"/>
    <lineage>
        <taxon>Archaea</taxon>
        <taxon>Methanobacteriati</taxon>
        <taxon>Methanobacteriota</taxon>
        <taxon>Stenosarchaea group</taxon>
        <taxon>Halobacteria</taxon>
        <taxon>Halobacteriales</taxon>
        <taxon>Haladaptataceae</taxon>
        <taxon>Haladaptatus</taxon>
    </lineage>
</organism>
<name>E7QYY1_HALPU</name>